<sequence length="535" mass="59628">MGKPWLNHYPEHIRREIEVPDLSLPEMLTEAIHRYGDQSAIYFYGEEITYNQLGEMVQSFAASLQEQGLEKGDRVALMLPNCPPYIISYYGILLAGGMVAQVNPLLVDKELAHILIDSGSKTIVIYEPLLPVLHAIIDQTEIEHVIVVRLGENEAKHDQAVDFETFLKKATTPPDPVAIDSVEDTAVLQYTGGTTGRSKGAMLTHRNLVANVIQQYEYFQDVLTPGEDRVLTVIPLFHVYGMTSCMNLSLYTGAMSILLPRFDLEEVLQTIRDVQPTSFPGVPTMYIALNSHPKLSEYQVDSIKICNSGSAPMPQEVLRSFEKQTGATILEGYGLSETSPTTHCNPFFGTRKLGSVGIGVPGTDYKIVDLAEGTKELAPGEIGEVLIKGPQVMKGYWNMPEETAQTLQDGWLSTGDIAYMDEDGYLFIVDRKKDLIIASGYNVYPREVEEVLYEHPAIEEAVVVGVPDSYRGETVKAVVVLKEGASCKEEELIAYCRKNMAAYKIPRIIEFRDELPKTSVGKILRRKIREESQNK</sequence>
<evidence type="ECO:0000313" key="4">
    <source>
        <dbReference type="Proteomes" id="UP001596143"/>
    </source>
</evidence>
<dbReference type="Pfam" id="PF13193">
    <property type="entry name" value="AMP-binding_C"/>
    <property type="match status" value="1"/>
</dbReference>
<dbReference type="NCBIfam" id="NF004837">
    <property type="entry name" value="PRK06187.1"/>
    <property type="match status" value="1"/>
</dbReference>
<dbReference type="GO" id="GO:0016874">
    <property type="term" value="F:ligase activity"/>
    <property type="evidence" value="ECO:0007669"/>
    <property type="project" value="UniProtKB-KW"/>
</dbReference>
<dbReference type="Gene3D" id="3.30.300.30">
    <property type="match status" value="1"/>
</dbReference>
<dbReference type="PANTHER" id="PTHR43767">
    <property type="entry name" value="LONG-CHAIN-FATTY-ACID--COA LIGASE"/>
    <property type="match status" value="1"/>
</dbReference>
<name>A0ABW0U9H6_9BACI</name>
<dbReference type="InterPro" id="IPR020845">
    <property type="entry name" value="AMP-binding_CS"/>
</dbReference>
<evidence type="ECO:0000259" key="2">
    <source>
        <dbReference type="Pfam" id="PF13193"/>
    </source>
</evidence>
<evidence type="ECO:0000313" key="3">
    <source>
        <dbReference type="EMBL" id="MFC5628960.1"/>
    </source>
</evidence>
<dbReference type="RefSeq" id="WP_270897340.1">
    <property type="nucleotide sequence ID" value="NZ_JBHSPF010000042.1"/>
</dbReference>
<dbReference type="EMBL" id="JBHSPF010000042">
    <property type="protein sequence ID" value="MFC5628960.1"/>
    <property type="molecule type" value="Genomic_DNA"/>
</dbReference>
<feature type="domain" description="AMP-dependent synthetase/ligase" evidence="1">
    <location>
        <begin position="29"/>
        <end position="397"/>
    </location>
</feature>
<keyword evidence="3" id="KW-0436">Ligase</keyword>
<evidence type="ECO:0000259" key="1">
    <source>
        <dbReference type="Pfam" id="PF00501"/>
    </source>
</evidence>
<dbReference type="CDD" id="cd05936">
    <property type="entry name" value="FC-FACS_FadD_like"/>
    <property type="match status" value="1"/>
</dbReference>
<dbReference type="InterPro" id="IPR042099">
    <property type="entry name" value="ANL_N_sf"/>
</dbReference>
<dbReference type="Proteomes" id="UP001596143">
    <property type="component" value="Unassembled WGS sequence"/>
</dbReference>
<organism evidence="3 4">
    <name type="scientific">Aliibacillus thermotolerans</name>
    <dbReference type="NCBI Taxonomy" id="1834418"/>
    <lineage>
        <taxon>Bacteria</taxon>
        <taxon>Bacillati</taxon>
        <taxon>Bacillota</taxon>
        <taxon>Bacilli</taxon>
        <taxon>Bacillales</taxon>
        <taxon>Bacillaceae</taxon>
        <taxon>Aliibacillus</taxon>
    </lineage>
</organism>
<proteinExistence type="predicted"/>
<keyword evidence="4" id="KW-1185">Reference proteome</keyword>
<dbReference type="Pfam" id="PF00501">
    <property type="entry name" value="AMP-binding"/>
    <property type="match status" value="1"/>
</dbReference>
<dbReference type="InterPro" id="IPR000873">
    <property type="entry name" value="AMP-dep_synth/lig_dom"/>
</dbReference>
<dbReference type="Gene3D" id="3.40.50.12780">
    <property type="entry name" value="N-terminal domain of ligase-like"/>
    <property type="match status" value="1"/>
</dbReference>
<reference evidence="4" key="1">
    <citation type="journal article" date="2019" name="Int. J. Syst. Evol. Microbiol.">
        <title>The Global Catalogue of Microorganisms (GCM) 10K type strain sequencing project: providing services to taxonomists for standard genome sequencing and annotation.</title>
        <authorList>
            <consortium name="The Broad Institute Genomics Platform"/>
            <consortium name="The Broad Institute Genome Sequencing Center for Infectious Disease"/>
            <person name="Wu L."/>
            <person name="Ma J."/>
        </authorList>
    </citation>
    <scope>NUCLEOTIDE SEQUENCE [LARGE SCALE GENOMIC DNA]</scope>
    <source>
        <strain evidence="4">CGMCC 1.15790</strain>
    </source>
</reference>
<comment type="caution">
    <text evidence="3">The sequence shown here is derived from an EMBL/GenBank/DDBJ whole genome shotgun (WGS) entry which is preliminary data.</text>
</comment>
<dbReference type="PANTHER" id="PTHR43767:SF9">
    <property type="entry name" value="LONG-CHAIN-FATTY-ACID--COA LIGASE"/>
    <property type="match status" value="1"/>
</dbReference>
<dbReference type="SUPFAM" id="SSF56801">
    <property type="entry name" value="Acetyl-CoA synthetase-like"/>
    <property type="match status" value="1"/>
</dbReference>
<dbReference type="InterPro" id="IPR045851">
    <property type="entry name" value="AMP-bd_C_sf"/>
</dbReference>
<gene>
    <name evidence="3" type="ORF">ACFPTR_08750</name>
</gene>
<dbReference type="PROSITE" id="PS00455">
    <property type="entry name" value="AMP_BINDING"/>
    <property type="match status" value="1"/>
</dbReference>
<dbReference type="InterPro" id="IPR050237">
    <property type="entry name" value="ATP-dep_AMP-bd_enzyme"/>
</dbReference>
<feature type="domain" description="AMP-binding enzyme C-terminal" evidence="2">
    <location>
        <begin position="447"/>
        <end position="522"/>
    </location>
</feature>
<protein>
    <submittedName>
        <fullName evidence="3">Long-chain fatty acid--CoA ligase</fullName>
    </submittedName>
</protein>
<dbReference type="InterPro" id="IPR025110">
    <property type="entry name" value="AMP-bd_C"/>
</dbReference>
<accession>A0ABW0U9H6</accession>